<dbReference type="EMBL" id="BLLK01000062">
    <property type="protein sequence ID" value="GFH58560.1"/>
    <property type="molecule type" value="Genomic_DNA"/>
</dbReference>
<dbReference type="SUPFAM" id="SSF81502">
    <property type="entry name" value="ISP transmembrane anchor"/>
    <property type="match status" value="1"/>
</dbReference>
<dbReference type="InterPro" id="IPR006317">
    <property type="entry name" value="Ubiquinol_cyt_c_Rdtase_Fe-S-su"/>
</dbReference>
<proteinExistence type="inferred from homology"/>
<dbReference type="EC" id="7.1.1.8" evidence="11"/>
<keyword evidence="11" id="KW-0249">Electron transport</keyword>
<comment type="catalytic activity">
    <reaction evidence="11">
        <text>a quinol + 2 Fe(III)-[cytochrome c](out) = a quinone + 2 Fe(II)-[cytochrome c](out) + 2 H(+)(out)</text>
        <dbReference type="Rhea" id="RHEA:11484"/>
        <dbReference type="Rhea" id="RHEA-COMP:10350"/>
        <dbReference type="Rhea" id="RHEA-COMP:14399"/>
        <dbReference type="ChEBI" id="CHEBI:15378"/>
        <dbReference type="ChEBI" id="CHEBI:24646"/>
        <dbReference type="ChEBI" id="CHEBI:29033"/>
        <dbReference type="ChEBI" id="CHEBI:29034"/>
        <dbReference type="ChEBI" id="CHEBI:132124"/>
        <dbReference type="EC" id="7.1.1.8"/>
    </reaction>
</comment>
<evidence type="ECO:0000256" key="9">
    <source>
        <dbReference type="ARBA" id="ARBA00023136"/>
    </source>
</evidence>
<accession>A0AAD3D843</accession>
<dbReference type="PROSITE" id="PS51296">
    <property type="entry name" value="RIESKE"/>
    <property type="match status" value="1"/>
</dbReference>
<keyword evidence="4" id="KW-0001">2Fe-2S</keyword>
<keyword evidence="3" id="KW-0812">Transmembrane</keyword>
<evidence type="ECO:0000256" key="1">
    <source>
        <dbReference type="ARBA" id="ARBA00004167"/>
    </source>
</evidence>
<evidence type="ECO:0000256" key="6">
    <source>
        <dbReference type="ARBA" id="ARBA00022989"/>
    </source>
</evidence>
<dbReference type="Gene3D" id="2.102.10.10">
    <property type="entry name" value="Rieske [2Fe-2S] iron-sulphur domain"/>
    <property type="match status" value="1"/>
</dbReference>
<keyword evidence="15" id="KW-1185">Reference proteome</keyword>
<dbReference type="Pfam" id="PF00355">
    <property type="entry name" value="Rieske"/>
    <property type="match status" value="1"/>
</dbReference>
<keyword evidence="7" id="KW-0408">Iron</keyword>
<evidence type="ECO:0000256" key="2">
    <source>
        <dbReference type="ARBA" id="ARBA00010651"/>
    </source>
</evidence>
<keyword evidence="12" id="KW-0679">Respiratory chain</keyword>
<dbReference type="InterPro" id="IPR037008">
    <property type="entry name" value="bc1_Rieske_TM_sf"/>
</dbReference>
<dbReference type="InterPro" id="IPR005805">
    <property type="entry name" value="Rieske_Fe-S_prot_C"/>
</dbReference>
<dbReference type="AlphaFoldDB" id="A0AAD3D843"/>
<keyword evidence="8" id="KW-0411">Iron-sulfur</keyword>
<organism evidence="14 15">
    <name type="scientific">Chaetoceros tenuissimus</name>
    <dbReference type="NCBI Taxonomy" id="426638"/>
    <lineage>
        <taxon>Eukaryota</taxon>
        <taxon>Sar</taxon>
        <taxon>Stramenopiles</taxon>
        <taxon>Ochrophyta</taxon>
        <taxon>Bacillariophyta</taxon>
        <taxon>Coscinodiscophyceae</taxon>
        <taxon>Chaetocerotophycidae</taxon>
        <taxon>Chaetocerotales</taxon>
        <taxon>Chaetocerotaceae</taxon>
        <taxon>Chaetoceros</taxon>
    </lineage>
</organism>
<dbReference type="InterPro" id="IPR014349">
    <property type="entry name" value="Rieske_Fe-S_prot"/>
</dbReference>
<feature type="domain" description="Rieske" evidence="13">
    <location>
        <begin position="167"/>
        <end position="235"/>
    </location>
</feature>
<dbReference type="InterPro" id="IPR036922">
    <property type="entry name" value="Rieske_2Fe-2S_sf"/>
</dbReference>
<dbReference type="Pfam" id="PF02921">
    <property type="entry name" value="UCR_TM"/>
    <property type="match status" value="1"/>
</dbReference>
<keyword evidence="10" id="KW-1015">Disulfide bond</keyword>
<comment type="caution">
    <text evidence="14">The sequence shown here is derived from an EMBL/GenBank/DDBJ whole genome shotgun (WGS) entry which is preliminary data.</text>
</comment>
<name>A0AAD3D843_9STRA</name>
<evidence type="ECO:0000256" key="3">
    <source>
        <dbReference type="ARBA" id="ARBA00022692"/>
    </source>
</evidence>
<dbReference type="NCBIfam" id="TIGR01416">
    <property type="entry name" value="Rieske_proteo"/>
    <property type="match status" value="1"/>
</dbReference>
<protein>
    <recommendedName>
        <fullName evidence="11">Cytochrome b-c1 complex subunit Rieske, mitochondrial</fullName>
        <ecNumber evidence="11">7.1.1.8</ecNumber>
    </recommendedName>
</protein>
<evidence type="ECO:0000256" key="10">
    <source>
        <dbReference type="ARBA" id="ARBA00023157"/>
    </source>
</evidence>
<dbReference type="PANTHER" id="PTHR10134">
    <property type="entry name" value="CYTOCHROME B-C1 COMPLEX SUBUNIT RIESKE, MITOCHONDRIAL"/>
    <property type="match status" value="1"/>
</dbReference>
<evidence type="ECO:0000256" key="11">
    <source>
        <dbReference type="RuleBase" id="RU004494"/>
    </source>
</evidence>
<comment type="subcellular location">
    <subcellularLocation>
        <location evidence="1">Membrane</location>
        <topology evidence="1">Single-pass membrane protein</topology>
    </subcellularLocation>
    <subcellularLocation>
        <location evidence="12">Mitochondrion inner membrane</location>
    </subcellularLocation>
</comment>
<keyword evidence="5" id="KW-0479">Metal-binding</keyword>
<dbReference type="GO" id="GO:0051537">
    <property type="term" value="F:2 iron, 2 sulfur cluster binding"/>
    <property type="evidence" value="ECO:0007669"/>
    <property type="project" value="UniProtKB-KW"/>
</dbReference>
<dbReference type="GO" id="GO:0005743">
    <property type="term" value="C:mitochondrial inner membrane"/>
    <property type="evidence" value="ECO:0007669"/>
    <property type="project" value="UniProtKB-SubCell"/>
</dbReference>
<gene>
    <name evidence="14" type="ORF">CTEN210_15036</name>
</gene>
<comment type="miscellaneous">
    <text evidence="11">The Rieske protein is a high potential 2Fe-2S protein.</text>
</comment>
<dbReference type="Gene3D" id="1.20.5.270">
    <property type="entry name" value="Ubiquinol cytochrome reductase, transmembrane domain"/>
    <property type="match status" value="1"/>
</dbReference>
<keyword evidence="6" id="KW-1133">Transmembrane helix</keyword>
<dbReference type="SUPFAM" id="SSF50022">
    <property type="entry name" value="ISP domain"/>
    <property type="match status" value="1"/>
</dbReference>
<dbReference type="GO" id="GO:0008121">
    <property type="term" value="F:quinol-cytochrome-c reductase activity"/>
    <property type="evidence" value="ECO:0007669"/>
    <property type="project" value="UniProtKB-EC"/>
</dbReference>
<comment type="cofactor">
    <cofactor evidence="11">
        <name>[2Fe-2S] cluster</name>
        <dbReference type="ChEBI" id="CHEBI:190135"/>
    </cofactor>
    <text evidence="11">Binds 1 [2Fe-2S] cluster per subunit.</text>
</comment>
<keyword evidence="11" id="KW-0813">Transport</keyword>
<keyword evidence="12" id="KW-0496">Mitochondrion</keyword>
<evidence type="ECO:0000256" key="5">
    <source>
        <dbReference type="ARBA" id="ARBA00022723"/>
    </source>
</evidence>
<dbReference type="Proteomes" id="UP001054902">
    <property type="component" value="Unassembled WGS sequence"/>
</dbReference>
<dbReference type="InterPro" id="IPR004192">
    <property type="entry name" value="Rieske_TM"/>
</dbReference>
<evidence type="ECO:0000256" key="7">
    <source>
        <dbReference type="ARBA" id="ARBA00023004"/>
    </source>
</evidence>
<evidence type="ECO:0000256" key="12">
    <source>
        <dbReference type="RuleBase" id="RU004495"/>
    </source>
</evidence>
<evidence type="ECO:0000256" key="4">
    <source>
        <dbReference type="ARBA" id="ARBA00022714"/>
    </source>
</evidence>
<evidence type="ECO:0000259" key="13">
    <source>
        <dbReference type="PROSITE" id="PS51296"/>
    </source>
</evidence>
<comment type="similarity">
    <text evidence="2">Belongs to the Rieske iron-sulfur protein family.</text>
</comment>
<evidence type="ECO:0000256" key="8">
    <source>
        <dbReference type="ARBA" id="ARBA00023014"/>
    </source>
</evidence>
<keyword evidence="9" id="KW-0472">Membrane</keyword>
<dbReference type="InterPro" id="IPR017941">
    <property type="entry name" value="Rieske_2Fe-2S"/>
</dbReference>
<dbReference type="GO" id="GO:0046872">
    <property type="term" value="F:metal ion binding"/>
    <property type="evidence" value="ECO:0007669"/>
    <property type="project" value="UniProtKB-KW"/>
</dbReference>
<dbReference type="PRINTS" id="PR00162">
    <property type="entry name" value="RIESKE"/>
</dbReference>
<reference evidence="14 15" key="1">
    <citation type="journal article" date="2021" name="Sci. Rep.">
        <title>The genome of the diatom Chaetoceros tenuissimus carries an ancient integrated fragment of an extant virus.</title>
        <authorList>
            <person name="Hongo Y."/>
            <person name="Kimura K."/>
            <person name="Takaki Y."/>
            <person name="Yoshida Y."/>
            <person name="Baba S."/>
            <person name="Kobayashi G."/>
            <person name="Nagasaki K."/>
            <person name="Hano T."/>
            <person name="Tomaru Y."/>
        </authorList>
    </citation>
    <scope>NUCLEOTIDE SEQUENCE [LARGE SCALE GENOMIC DNA]</scope>
    <source>
        <strain evidence="14 15">NIES-3715</strain>
    </source>
</reference>
<evidence type="ECO:0000313" key="14">
    <source>
        <dbReference type="EMBL" id="GFH58560.1"/>
    </source>
</evidence>
<dbReference type="FunFam" id="2.102.10.10:FF:000001">
    <property type="entry name" value="Cytochrome b-c1 complex subunit Rieske, mitochondrial"/>
    <property type="match status" value="1"/>
</dbReference>
<evidence type="ECO:0000313" key="15">
    <source>
        <dbReference type="Proteomes" id="UP001054902"/>
    </source>
</evidence>
<sequence>MNALRLGASRLAPSAARSVSNTFQREAGASASNFFQNTTSNKWFSTNQSLNELGSVDHAFTDDRIDKVAEPERRAFTYLMLSGVRFAYASTARVLVVKFVSSMSASADVLALASAEFDLGEIDEGKTITVKWRGKPVFIRHRTPGEIDTEAAVPMAHLRDQEADDERVHKPEWLVVLGICTHLGCVPISGAGDFNGWFCPCHGSHYDVSGRIRKGPAPLNLEVPPYKFVDEKKILIG</sequence>
<dbReference type="CDD" id="cd03470">
    <property type="entry name" value="Rieske_cytochrome_bc1"/>
    <property type="match status" value="1"/>
</dbReference>